<dbReference type="Gene3D" id="3.50.50.60">
    <property type="entry name" value="FAD/NAD(P)-binding domain"/>
    <property type="match status" value="1"/>
</dbReference>
<dbReference type="Pfam" id="PF00890">
    <property type="entry name" value="FAD_binding_2"/>
    <property type="match status" value="1"/>
</dbReference>
<dbReference type="InterPro" id="IPR050315">
    <property type="entry name" value="FAD-oxidoreductase_2"/>
</dbReference>
<evidence type="ECO:0000313" key="7">
    <source>
        <dbReference type="Proteomes" id="UP000199297"/>
    </source>
</evidence>
<dbReference type="InterPro" id="IPR036188">
    <property type="entry name" value="FAD/NAD-bd_sf"/>
</dbReference>
<evidence type="ECO:0000259" key="5">
    <source>
        <dbReference type="Pfam" id="PF00890"/>
    </source>
</evidence>
<accession>A0A1H7NLU3</accession>
<evidence type="ECO:0000313" key="6">
    <source>
        <dbReference type="EMBL" id="SEL23965.1"/>
    </source>
</evidence>
<dbReference type="OrthoDB" id="9813348at2"/>
<protein>
    <submittedName>
        <fullName evidence="6">FAD binding domain-containing protein</fullName>
    </submittedName>
</protein>
<comment type="cofactor">
    <cofactor evidence="1">
        <name>FAD</name>
        <dbReference type="ChEBI" id="CHEBI:57692"/>
    </cofactor>
</comment>
<keyword evidence="3" id="KW-0274">FAD</keyword>
<sequence length="503" mass="55456">MASLLSVEKWDIETDVLILGFGLAGASAAIEALDADPDVKVTICEKNPEKYAGGNSRAAGQSLLIAKNPTALKAYQKSMSTANPIPEEMLDEWAIRMSQLEPWIQARAEEAGSQYIKGTGFTDRDAVLEFPELGAADAVTYTATILPIPAGVWLAFKKNVDNRAVDVLYESPVKDLIQDPDTLEVFGAVIEQNGELKRIKANRGVVMAVGGYEANLEMQRNYCGYQDIFPLGNPANTGDGIHILQKAGADMWHMRNKGQSGGIWPGLQVPGYQTVFLRNPFWQSYSWIEIAADNKRFYNETAELQLTHYKEKKHNHWVDTPHINAGPIHMIFDETTREYNCLALKAFTWNIAAENLDWSDDNQVEIEQGIISKADSIEELAELIGRDPSEVSAEVQRYNDSCEAGKDSDFEREAITLQPIIKAPFYAVKIVPAVVCTGGGGRRNIESEVLNPAGQPIPRLYEAGELGSMFSNLYQNGSYLTEAMISGRAAGKNAANKENWDKG</sequence>
<reference evidence="7" key="1">
    <citation type="submission" date="2016-10" db="EMBL/GenBank/DDBJ databases">
        <authorList>
            <person name="Varghese N."/>
            <person name="Submissions S."/>
        </authorList>
    </citation>
    <scope>NUCLEOTIDE SEQUENCE [LARGE SCALE GENOMIC DNA]</scope>
    <source>
        <strain evidence="7">CGMCC 1.9127</strain>
    </source>
</reference>
<dbReference type="PANTHER" id="PTHR43400:SF10">
    <property type="entry name" value="3-OXOSTEROID 1-DEHYDROGENASE"/>
    <property type="match status" value="1"/>
</dbReference>
<dbReference type="Proteomes" id="UP000199297">
    <property type="component" value="Unassembled WGS sequence"/>
</dbReference>
<keyword evidence="4" id="KW-0560">Oxidoreductase</keyword>
<dbReference type="STRING" id="641665.GCA_002104455_03597"/>
<gene>
    <name evidence="6" type="ORF">SAMN05216262_1086</name>
</gene>
<dbReference type="InterPro" id="IPR027477">
    <property type="entry name" value="Succ_DH/fumarate_Rdtase_cat_sf"/>
</dbReference>
<dbReference type="Gene3D" id="3.90.700.10">
    <property type="entry name" value="Succinate dehydrogenase/fumarate reductase flavoprotein, catalytic domain"/>
    <property type="match status" value="1"/>
</dbReference>
<dbReference type="EMBL" id="FOBI01000008">
    <property type="protein sequence ID" value="SEL23965.1"/>
    <property type="molecule type" value="Genomic_DNA"/>
</dbReference>
<feature type="domain" description="FAD-dependent oxidoreductase 2 FAD-binding" evidence="5">
    <location>
        <begin position="15"/>
        <end position="478"/>
    </location>
</feature>
<dbReference type="AlphaFoldDB" id="A0A1H7NLU3"/>
<keyword evidence="2" id="KW-0285">Flavoprotein</keyword>
<dbReference type="GO" id="GO:0008202">
    <property type="term" value="P:steroid metabolic process"/>
    <property type="evidence" value="ECO:0007669"/>
    <property type="project" value="UniProtKB-ARBA"/>
</dbReference>
<evidence type="ECO:0000256" key="2">
    <source>
        <dbReference type="ARBA" id="ARBA00022630"/>
    </source>
</evidence>
<dbReference type="SUPFAM" id="SSF51905">
    <property type="entry name" value="FAD/NAD(P)-binding domain"/>
    <property type="match status" value="1"/>
</dbReference>
<proteinExistence type="predicted"/>
<organism evidence="6 7">
    <name type="scientific">Colwellia chukchiensis</name>
    <dbReference type="NCBI Taxonomy" id="641665"/>
    <lineage>
        <taxon>Bacteria</taxon>
        <taxon>Pseudomonadati</taxon>
        <taxon>Pseudomonadota</taxon>
        <taxon>Gammaproteobacteria</taxon>
        <taxon>Alteromonadales</taxon>
        <taxon>Colwelliaceae</taxon>
        <taxon>Colwellia</taxon>
    </lineage>
</organism>
<dbReference type="RefSeq" id="WP_085285092.1">
    <property type="nucleotide sequence ID" value="NZ_FOBI01000008.1"/>
</dbReference>
<dbReference type="InterPro" id="IPR003953">
    <property type="entry name" value="FAD-dep_OxRdtase_2_FAD-bd"/>
</dbReference>
<dbReference type="GO" id="GO:0016491">
    <property type="term" value="F:oxidoreductase activity"/>
    <property type="evidence" value="ECO:0007669"/>
    <property type="project" value="UniProtKB-KW"/>
</dbReference>
<dbReference type="PANTHER" id="PTHR43400">
    <property type="entry name" value="FUMARATE REDUCTASE"/>
    <property type="match status" value="1"/>
</dbReference>
<keyword evidence="7" id="KW-1185">Reference proteome</keyword>
<evidence type="ECO:0000256" key="1">
    <source>
        <dbReference type="ARBA" id="ARBA00001974"/>
    </source>
</evidence>
<evidence type="ECO:0000256" key="4">
    <source>
        <dbReference type="ARBA" id="ARBA00023002"/>
    </source>
</evidence>
<dbReference type="SUPFAM" id="SSF56425">
    <property type="entry name" value="Succinate dehydrogenase/fumarate reductase flavoprotein, catalytic domain"/>
    <property type="match status" value="1"/>
</dbReference>
<name>A0A1H7NLU3_9GAMM</name>
<evidence type="ECO:0000256" key="3">
    <source>
        <dbReference type="ARBA" id="ARBA00022827"/>
    </source>
</evidence>